<dbReference type="InterPro" id="IPR049712">
    <property type="entry name" value="Poly_export"/>
</dbReference>
<feature type="transmembrane region" description="Helical" evidence="15">
    <location>
        <begin position="238"/>
        <end position="257"/>
    </location>
</feature>
<dbReference type="PANTHER" id="PTHR33619:SF3">
    <property type="entry name" value="POLYSACCHARIDE EXPORT PROTEIN GFCE-RELATED"/>
    <property type="match status" value="1"/>
</dbReference>
<keyword evidence="13" id="KW-0998">Cell outer membrane</keyword>
<keyword evidence="10" id="KW-0626">Porin</keyword>
<dbReference type="Gene3D" id="3.30.1950.10">
    <property type="entry name" value="wza like domain"/>
    <property type="match status" value="1"/>
</dbReference>
<keyword evidence="5" id="KW-0762">Sugar transport</keyword>
<keyword evidence="12" id="KW-0564">Palmitate</keyword>
<dbReference type="Gene3D" id="3.10.560.10">
    <property type="entry name" value="Outer membrane lipoprotein wza domain like"/>
    <property type="match status" value="1"/>
</dbReference>
<keyword evidence="9" id="KW-0406">Ion transport</keyword>
<gene>
    <name evidence="18" type="ORF">IPZ78_03060</name>
</gene>
<keyword evidence="8" id="KW-0625">Polysaccharide transport</keyword>
<dbReference type="InterPro" id="IPR003715">
    <property type="entry name" value="Poly_export_N"/>
</dbReference>
<keyword evidence="19" id="KW-1185">Reference proteome</keyword>
<evidence type="ECO:0000256" key="6">
    <source>
        <dbReference type="ARBA" id="ARBA00022692"/>
    </source>
</evidence>
<evidence type="ECO:0000256" key="8">
    <source>
        <dbReference type="ARBA" id="ARBA00023047"/>
    </source>
</evidence>
<evidence type="ECO:0000256" key="1">
    <source>
        <dbReference type="ARBA" id="ARBA00004571"/>
    </source>
</evidence>
<evidence type="ECO:0000313" key="18">
    <source>
        <dbReference type="EMBL" id="MCA5004132.1"/>
    </source>
</evidence>
<evidence type="ECO:0000256" key="11">
    <source>
        <dbReference type="ARBA" id="ARBA00023136"/>
    </source>
</evidence>
<comment type="caution">
    <text evidence="18">The sequence shown here is derived from an EMBL/GenBank/DDBJ whole genome shotgun (WGS) entry which is preliminary data.</text>
</comment>
<dbReference type="Pfam" id="PF02563">
    <property type="entry name" value="Poly_export"/>
    <property type="match status" value="1"/>
</dbReference>
<dbReference type="RefSeq" id="WP_225551464.1">
    <property type="nucleotide sequence ID" value="NZ_JADEYP010000003.1"/>
</dbReference>
<keyword evidence="3" id="KW-0813">Transport</keyword>
<keyword evidence="4" id="KW-1134">Transmembrane beta strand</keyword>
<reference evidence="18" key="1">
    <citation type="submission" date="2020-10" db="EMBL/GenBank/DDBJ databases">
        <authorList>
            <person name="Lu T."/>
            <person name="Wang Q."/>
            <person name="Han X."/>
        </authorList>
    </citation>
    <scope>NUCLEOTIDE SEQUENCE</scope>
    <source>
        <strain evidence="18">WQ 366</strain>
    </source>
</reference>
<dbReference type="Pfam" id="PF22461">
    <property type="entry name" value="SLBB_2"/>
    <property type="match status" value="1"/>
</dbReference>
<evidence type="ECO:0000256" key="10">
    <source>
        <dbReference type="ARBA" id="ARBA00023114"/>
    </source>
</evidence>
<name>A0ABS7Z1T2_9SPHI</name>
<dbReference type="Proteomes" id="UP001165302">
    <property type="component" value="Unassembled WGS sequence"/>
</dbReference>
<evidence type="ECO:0000256" key="15">
    <source>
        <dbReference type="SAM" id="Phobius"/>
    </source>
</evidence>
<proteinExistence type="inferred from homology"/>
<feature type="domain" description="SLBB" evidence="17">
    <location>
        <begin position="149"/>
        <end position="223"/>
    </location>
</feature>
<evidence type="ECO:0000256" key="4">
    <source>
        <dbReference type="ARBA" id="ARBA00022452"/>
    </source>
</evidence>
<organism evidence="18 19">
    <name type="scientific">Sphingobacterium bovistauri</name>
    <dbReference type="NCBI Taxonomy" id="2781959"/>
    <lineage>
        <taxon>Bacteria</taxon>
        <taxon>Pseudomonadati</taxon>
        <taxon>Bacteroidota</taxon>
        <taxon>Sphingobacteriia</taxon>
        <taxon>Sphingobacteriales</taxon>
        <taxon>Sphingobacteriaceae</taxon>
        <taxon>Sphingobacterium</taxon>
    </lineage>
</organism>
<evidence type="ECO:0000256" key="7">
    <source>
        <dbReference type="ARBA" id="ARBA00022729"/>
    </source>
</evidence>
<evidence type="ECO:0000256" key="14">
    <source>
        <dbReference type="ARBA" id="ARBA00023288"/>
    </source>
</evidence>
<dbReference type="PANTHER" id="PTHR33619">
    <property type="entry name" value="POLYSACCHARIDE EXPORT PROTEIN GFCE-RELATED"/>
    <property type="match status" value="1"/>
</dbReference>
<evidence type="ECO:0000256" key="2">
    <source>
        <dbReference type="ARBA" id="ARBA00009450"/>
    </source>
</evidence>
<dbReference type="InterPro" id="IPR054765">
    <property type="entry name" value="SLBB_dom"/>
</dbReference>
<keyword evidence="7" id="KW-0732">Signal</keyword>
<accession>A0ABS7Z1T2</accession>
<comment type="similarity">
    <text evidence="2">Belongs to the BexD/CtrA/VexA family.</text>
</comment>
<evidence type="ECO:0000256" key="5">
    <source>
        <dbReference type="ARBA" id="ARBA00022597"/>
    </source>
</evidence>
<keyword evidence="11 15" id="KW-0472">Membrane</keyword>
<sequence length="260" mass="28994">MKKILIYCGVLLLLSMNSCLVSKKIVYLKDLNPAESYSVAPIPPLRIQNNDRLSIQVSAKHTELTAPFNNKEGVYAITEQGNTFPTIIDRGYLVDQQGNIEFPGLGTLNVEGMSLDGLKDFLKNKLQENKLLSSPVVKVELLNLKVLMMGEGGNQLITSSDGRMTLLEAITRAGGLSNNATTDKIAVIREENGVRKIYYNDIESKEIFNSPTYYLQQNDIIYVEPKSSQTRGDEERTWRILGMVMSVITLATTVWAISTR</sequence>
<keyword evidence="6 15" id="KW-0812">Transmembrane</keyword>
<protein>
    <submittedName>
        <fullName evidence="18">Polysaccharide biosynthesis/export family protein</fullName>
    </submittedName>
</protein>
<feature type="domain" description="Polysaccharide export protein N-terminal" evidence="16">
    <location>
        <begin position="43"/>
        <end position="141"/>
    </location>
</feature>
<evidence type="ECO:0000256" key="3">
    <source>
        <dbReference type="ARBA" id="ARBA00022448"/>
    </source>
</evidence>
<comment type="subcellular location">
    <subcellularLocation>
        <location evidence="1">Cell outer membrane</location>
        <topology evidence="1">Multi-pass membrane protein</topology>
    </subcellularLocation>
</comment>
<evidence type="ECO:0000256" key="9">
    <source>
        <dbReference type="ARBA" id="ARBA00023065"/>
    </source>
</evidence>
<evidence type="ECO:0000256" key="12">
    <source>
        <dbReference type="ARBA" id="ARBA00023139"/>
    </source>
</evidence>
<evidence type="ECO:0000259" key="17">
    <source>
        <dbReference type="Pfam" id="PF22461"/>
    </source>
</evidence>
<evidence type="ECO:0000313" key="19">
    <source>
        <dbReference type="Proteomes" id="UP001165302"/>
    </source>
</evidence>
<dbReference type="EMBL" id="JADEYP010000003">
    <property type="protein sequence ID" value="MCA5004132.1"/>
    <property type="molecule type" value="Genomic_DNA"/>
</dbReference>
<keyword evidence="14" id="KW-0449">Lipoprotein</keyword>
<evidence type="ECO:0000256" key="13">
    <source>
        <dbReference type="ARBA" id="ARBA00023237"/>
    </source>
</evidence>
<evidence type="ECO:0000259" key="16">
    <source>
        <dbReference type="Pfam" id="PF02563"/>
    </source>
</evidence>
<keyword evidence="15" id="KW-1133">Transmembrane helix</keyword>